<feature type="region of interest" description="Disordered" evidence="1">
    <location>
        <begin position="24"/>
        <end position="117"/>
    </location>
</feature>
<feature type="compositionally biased region" description="Basic and acidic residues" evidence="1">
    <location>
        <begin position="144"/>
        <end position="154"/>
    </location>
</feature>
<feature type="compositionally biased region" description="Low complexity" evidence="1">
    <location>
        <begin position="133"/>
        <end position="142"/>
    </location>
</feature>
<reference evidence="2" key="1">
    <citation type="submission" date="2022-03" db="EMBL/GenBank/DDBJ databases">
        <title>Complete genome sequence of Caldinitratiruptor microaerophilus.</title>
        <authorList>
            <person name="Mukaiyama R."/>
            <person name="Nishiyama T."/>
            <person name="Ueda K."/>
        </authorList>
    </citation>
    <scope>NUCLEOTIDE SEQUENCE</scope>
    <source>
        <strain evidence="2">JCM 16183</strain>
    </source>
</reference>
<dbReference type="KEGG" id="cmic:caldi_25020"/>
<accession>A0AA35CLH8</accession>
<evidence type="ECO:0000313" key="2">
    <source>
        <dbReference type="EMBL" id="BDG61412.1"/>
    </source>
</evidence>
<dbReference type="Proteomes" id="UP001163687">
    <property type="component" value="Chromosome"/>
</dbReference>
<organism evidence="2 3">
    <name type="scientific">Caldinitratiruptor microaerophilus</name>
    <dbReference type="NCBI Taxonomy" id="671077"/>
    <lineage>
        <taxon>Bacteria</taxon>
        <taxon>Bacillati</taxon>
        <taxon>Bacillota</taxon>
        <taxon>Clostridia</taxon>
        <taxon>Eubacteriales</taxon>
        <taxon>Symbiobacteriaceae</taxon>
        <taxon>Caldinitratiruptor</taxon>
    </lineage>
</organism>
<feature type="region of interest" description="Disordered" evidence="1">
    <location>
        <begin position="132"/>
        <end position="208"/>
    </location>
</feature>
<dbReference type="RefSeq" id="WP_264842062.1">
    <property type="nucleotide sequence ID" value="NZ_AP025628.1"/>
</dbReference>
<name>A0AA35CLH8_9FIRM</name>
<evidence type="ECO:0000313" key="3">
    <source>
        <dbReference type="Proteomes" id="UP001163687"/>
    </source>
</evidence>
<proteinExistence type="predicted"/>
<protein>
    <submittedName>
        <fullName evidence="2">Uncharacterized protein</fullName>
    </submittedName>
</protein>
<evidence type="ECO:0000256" key="1">
    <source>
        <dbReference type="SAM" id="MobiDB-lite"/>
    </source>
</evidence>
<dbReference type="EMBL" id="AP025628">
    <property type="protein sequence ID" value="BDG61412.1"/>
    <property type="molecule type" value="Genomic_DNA"/>
</dbReference>
<sequence length="208" mass="21834">MDLDLFSLLLFLIFVVFPLLGRARPGPRAPRDRPPARTPEPGRPAVPGTPRGPVAFPIPGLEELLRESEDLSQPPAPEPAARRDAPGEGTPGGEGGVRSLEPVAPADALGTAIEAEAGDVRAEAERIAREAEAIGALAAGPGERPPRRPPEPRARRARTFGGREDLARAVLLREVLGPPRALEPPRRPPVPGGPRRSGRPAGGDGRGT</sequence>
<keyword evidence="3" id="KW-1185">Reference proteome</keyword>
<gene>
    <name evidence="2" type="ORF">caldi_25020</name>
</gene>
<dbReference type="AlphaFoldDB" id="A0AA35CLH8"/>